<gene>
    <name evidence="1" type="ORF">N44_00166</name>
</gene>
<dbReference type="Proteomes" id="UP000030321">
    <property type="component" value="Unassembled WGS sequence"/>
</dbReference>
<organism evidence="1 2">
    <name type="scientific">Microcystis aeruginosa NIES-44</name>
    <dbReference type="NCBI Taxonomy" id="449439"/>
    <lineage>
        <taxon>Bacteria</taxon>
        <taxon>Bacillati</taxon>
        <taxon>Cyanobacteriota</taxon>
        <taxon>Cyanophyceae</taxon>
        <taxon>Oscillatoriophycideae</taxon>
        <taxon>Chroococcales</taxon>
        <taxon>Microcystaceae</taxon>
        <taxon>Microcystis</taxon>
    </lineage>
</organism>
<dbReference type="RefSeq" id="WP_193745594.1">
    <property type="nucleotide sequence ID" value="NZ_BBPA01000015.1"/>
</dbReference>
<evidence type="ECO:0000313" key="2">
    <source>
        <dbReference type="Proteomes" id="UP000030321"/>
    </source>
</evidence>
<evidence type="ECO:0000313" key="1">
    <source>
        <dbReference type="EMBL" id="GAL91878.1"/>
    </source>
</evidence>
<dbReference type="EMBL" id="BBPA01000015">
    <property type="protein sequence ID" value="GAL91878.1"/>
    <property type="molecule type" value="Genomic_DNA"/>
</dbReference>
<reference evidence="2" key="1">
    <citation type="journal article" date="2015" name="Genome">
        <title>Whole Genome Sequence of the Non-Microcystin-Producing Microcystis aeruginosa Strain NIES-44.</title>
        <authorList>
            <person name="Okano K."/>
            <person name="Miyata N."/>
            <person name="Ozaki Y."/>
        </authorList>
    </citation>
    <scope>NUCLEOTIDE SEQUENCE [LARGE SCALE GENOMIC DNA]</scope>
    <source>
        <strain evidence="2">NIES-44</strain>
    </source>
</reference>
<name>A0A0A1VR11_MICAE</name>
<dbReference type="AlphaFoldDB" id="A0A0A1VR11"/>
<protein>
    <submittedName>
        <fullName evidence="1">Uncharacterized protein</fullName>
    </submittedName>
</protein>
<accession>A0A0A1VR11</accession>
<comment type="caution">
    <text evidence="1">The sequence shown here is derived from an EMBL/GenBank/DDBJ whole genome shotgun (WGS) entry which is preliminary data.</text>
</comment>
<sequence length="58" mass="6572">MLITVSRVALKQQLSAAILTSNLDRQAAEGTTSYNHAPIETTEYRRLTPQNHNFVTHY</sequence>
<proteinExistence type="predicted"/>